<feature type="domain" description="Class II aldolase/adducin N-terminal" evidence="1">
    <location>
        <begin position="19"/>
        <end position="189"/>
    </location>
</feature>
<evidence type="ECO:0000313" key="2">
    <source>
        <dbReference type="EMBL" id="PZN69982.1"/>
    </source>
</evidence>
<gene>
    <name evidence="2" type="ORF">DM484_28930</name>
</gene>
<dbReference type="Gene3D" id="3.40.225.10">
    <property type="entry name" value="Class II aldolase/adducin N-terminal domain"/>
    <property type="match status" value="1"/>
</dbReference>
<dbReference type="GO" id="GO:0005996">
    <property type="term" value="P:monosaccharide metabolic process"/>
    <property type="evidence" value="ECO:0007669"/>
    <property type="project" value="UniProtKB-ARBA"/>
</dbReference>
<dbReference type="Proteomes" id="UP000249396">
    <property type="component" value="Unassembled WGS sequence"/>
</dbReference>
<sequence length="225" mass="25314">MSIDASLVEIVTYVDAAKEEAINAYNFLKETGTLSATFTFNIIHRIPGHDLLLAINFPRPWEKNAGGTSIKLSSFSERSDLVLHEERLDADTFVHVHSPYLAAWSLAHEDFPIRYVAAQRHLLTRVIPNHLDRTRTVLDVIRERLDQHPDWAPPTGILESNGGANIWGKGITKTAQLILFIEEAARFQSLAEQIGGAKDYNPGTLDQQWQRTGLLEKAKESNYVQ</sequence>
<dbReference type="Pfam" id="PF00596">
    <property type="entry name" value="Aldolase_II"/>
    <property type="match status" value="1"/>
</dbReference>
<dbReference type="SUPFAM" id="SSF53639">
    <property type="entry name" value="AraD/HMP-PK domain-like"/>
    <property type="match status" value="1"/>
</dbReference>
<dbReference type="InterPro" id="IPR036409">
    <property type="entry name" value="Aldolase_II/adducin_N_sf"/>
</dbReference>
<dbReference type="InterPro" id="IPR001303">
    <property type="entry name" value="Aldolase_II/adducin_N"/>
</dbReference>
<dbReference type="EMBL" id="QJPH01000565">
    <property type="protein sequence ID" value="PZN69982.1"/>
    <property type="molecule type" value="Genomic_DNA"/>
</dbReference>
<dbReference type="SMART" id="SM01007">
    <property type="entry name" value="Aldolase_II"/>
    <property type="match status" value="1"/>
</dbReference>
<accession>A0A2W4QCP2</accession>
<proteinExistence type="predicted"/>
<organism evidence="2 3">
    <name type="scientific">Candidatus Methylumidiphilus alinenensis</name>
    <dbReference type="NCBI Taxonomy" id="2202197"/>
    <lineage>
        <taxon>Bacteria</taxon>
        <taxon>Pseudomonadati</taxon>
        <taxon>Pseudomonadota</taxon>
        <taxon>Gammaproteobacteria</taxon>
        <taxon>Methylococcales</taxon>
        <taxon>Candidatus Methylumidiphilus</taxon>
    </lineage>
</organism>
<evidence type="ECO:0000259" key="1">
    <source>
        <dbReference type="SMART" id="SM01007"/>
    </source>
</evidence>
<name>A0A2W4QCP2_9GAMM</name>
<evidence type="ECO:0000313" key="3">
    <source>
        <dbReference type="Proteomes" id="UP000249396"/>
    </source>
</evidence>
<dbReference type="AlphaFoldDB" id="A0A2W4QCP2"/>
<comment type="caution">
    <text evidence="2">The sequence shown here is derived from an EMBL/GenBank/DDBJ whole genome shotgun (WGS) entry which is preliminary data.</text>
</comment>
<protein>
    <submittedName>
        <fullName evidence="2">Class II aldolase</fullName>
    </submittedName>
</protein>
<reference evidence="2 3" key="1">
    <citation type="journal article" date="2018" name="Aquat. Microb. Ecol.">
        <title>Gammaproteobacterial methanotrophs dominate.</title>
        <authorList>
            <person name="Rissanen A.J."/>
            <person name="Saarenheimo J."/>
            <person name="Tiirola M."/>
            <person name="Peura S."/>
            <person name="Aalto S.L."/>
            <person name="Karvinen A."/>
            <person name="Nykanen H."/>
        </authorList>
    </citation>
    <scope>NUCLEOTIDE SEQUENCE [LARGE SCALE GENOMIC DNA]</scope>
    <source>
        <strain evidence="2">AMbin10</strain>
    </source>
</reference>